<feature type="compositionally biased region" description="Basic and acidic residues" evidence="2">
    <location>
        <begin position="719"/>
        <end position="732"/>
    </location>
</feature>
<sequence length="738" mass="84876">MYAAPSHLTRQQSPQSFRQQPTCWEKSSCIEEDDVWEQSTPHYFTTTVTEIDPELSDADLARLLEAMSLETPNTSRAQCVPQEKYSCIEEDDVWEQSTPHYFTTTVTEADPELSDADLVRLLEAMSLETPNTSRAQCVPQEKSSCIEEDDVWDQCVPQQPICWNRPSCIEEDDVWDQCVPQQPICWNRSSCIEEDDVWDQCVPQQPICWNRSSCIEEDDVWEQSTPQQPICWNRSSCIEEDDVWDQCVRQQPICWNRSSCIEEDDVWEQSTPHHFTTATEVQSVEPQRFNFFTTATEVQSVEPQRFNFFTTATEVQSVGATQRFNFFTTAAEVQSVEPQRFNFFTTATEVQSVEPQRFNFFTTAAEVQSVEPQRFNFFTTATEVQSVEPQRFNFFTTAAEVQSVEPQRFNFFTTATEVQSVEPQRFNFFTTATEVQSVEPQRFNFFTTATEVQQEEEKRQAEEETQRLQRSQQWRALVAEEELAEAGLLAEETRGRAELFAAMQEVLRQEEEQRRAEEETQRLQRSQQWRALVAEEELAEAGLLAEETRGHAELFAAMQEVLRHQVEETRAELALRTAARMTAKKRAREEDPSEATKRRKMTAGNGGYAPPVMRRLPRKALSTKRSTPTRERAESTAPAERLVPTQGRAERLPRKAPPTKRPRDDDDGQGETTREHAPPQESPGVLGKTVRSVISWFSKKEENSSRNARHPVGKTQQAKAEHPKTGEGERHPGSMGRR</sequence>
<gene>
    <name evidence="3" type="ORF">ADEAN_000788100</name>
</gene>
<keyword evidence="1" id="KW-0175">Coiled coil</keyword>
<keyword evidence="4" id="KW-1185">Reference proteome</keyword>
<evidence type="ECO:0000313" key="3">
    <source>
        <dbReference type="EMBL" id="CAD2220366.1"/>
    </source>
</evidence>
<reference evidence="3 4" key="1">
    <citation type="submission" date="2020-08" db="EMBL/GenBank/DDBJ databases">
        <authorList>
            <person name="Newling K."/>
            <person name="Davey J."/>
            <person name="Forrester S."/>
        </authorList>
    </citation>
    <scope>NUCLEOTIDE SEQUENCE [LARGE SCALE GENOMIC DNA]</scope>
    <source>
        <strain evidence="4">Crithidia deanei Carvalho (ATCC PRA-265)</strain>
    </source>
</reference>
<evidence type="ECO:0000313" key="4">
    <source>
        <dbReference type="Proteomes" id="UP000515908"/>
    </source>
</evidence>
<feature type="coiled-coil region" evidence="1">
    <location>
        <begin position="499"/>
        <end position="526"/>
    </location>
</feature>
<organism evidence="3 4">
    <name type="scientific">Angomonas deanei</name>
    <dbReference type="NCBI Taxonomy" id="59799"/>
    <lineage>
        <taxon>Eukaryota</taxon>
        <taxon>Discoba</taxon>
        <taxon>Euglenozoa</taxon>
        <taxon>Kinetoplastea</taxon>
        <taxon>Metakinetoplastina</taxon>
        <taxon>Trypanosomatida</taxon>
        <taxon>Trypanosomatidae</taxon>
        <taxon>Strigomonadinae</taxon>
        <taxon>Angomonas</taxon>
    </lineage>
</organism>
<dbReference type="EMBL" id="LR877161">
    <property type="protein sequence ID" value="CAD2220366.1"/>
    <property type="molecule type" value="Genomic_DNA"/>
</dbReference>
<feature type="region of interest" description="Disordered" evidence="2">
    <location>
        <begin position="579"/>
        <end position="738"/>
    </location>
</feature>
<evidence type="ECO:0000256" key="1">
    <source>
        <dbReference type="SAM" id="Coils"/>
    </source>
</evidence>
<evidence type="ECO:0000256" key="2">
    <source>
        <dbReference type="SAM" id="MobiDB-lite"/>
    </source>
</evidence>
<dbReference type="Proteomes" id="UP000515908">
    <property type="component" value="Chromosome 17"/>
</dbReference>
<dbReference type="VEuPathDB" id="TriTrypDB:ADEAN_000788100"/>
<proteinExistence type="predicted"/>
<feature type="compositionally biased region" description="Basic and acidic residues" evidence="2">
    <location>
        <begin position="587"/>
        <end position="596"/>
    </location>
</feature>
<dbReference type="AlphaFoldDB" id="A0A7G2CKM1"/>
<name>A0A7G2CKM1_9TRYP</name>
<protein>
    <submittedName>
        <fullName evidence="3">Uncharacterized protein</fullName>
    </submittedName>
</protein>
<accession>A0A7G2CKM1</accession>